<dbReference type="Proteomes" id="UP001345691">
    <property type="component" value="Unassembled WGS sequence"/>
</dbReference>
<sequence length="656" mass="72840">MQLFHVASVLIGLLAIEGMAESFDRCKCQKSEEQWDRITQMACDAYRENEHTCEIKHPDVLYTYGPHYKADESHADMAHLIASSPLSSPPPTRSSGKSFTSALEATSYRRTRELPFELAQHVQTYYEEQLFTQAYNFLLSITSNSASSLNRSTPVTIPPPSHLALAATIAIHPVFTTRTHSREKWDQANAALRLLRLVHKTVGPVNADFAEAFSFRKYDFRSSRHGGGGVRFDDEDDEASGNDDLGEHGSNLNTPYSGIQSLWAGAEDFWQLVGWAFNCACLPGIHAARWTHYRLLLEFLVDVLETDWHLRNAGSNPSPEENLIWQYIELAAGGHARARRIVRSIFADGSTRSTSEFRPIFVHELKEPVAHDAKIKKREVDVDIENEIYGDYLANDDSDLSDDADGASTGTGVSGRPSKRLRTRTGTRTPSARSSNNSLRSDYDNDGDAAMSSSTTALGDPSCVNLRLRLLRLLTHISSHPSLTSTSPTTFPDLEDLFTLFVEFIKPLPLPVLTQVVLTAQVFDAHTHTLLCESLLQRILENSAPAIRSNVLLSQSKLEEEYLPFAAGRNSIDANARVSLLLEALTRSLAQLSVLKKSGALIKAVDRGVERRMSKVADLGDAKRRKKAGKGEEEAWSWLVESGERLSRTARGLDET</sequence>
<proteinExistence type="predicted"/>
<accession>A0ABR0J5B2</accession>
<reference evidence="3 4" key="1">
    <citation type="submission" date="2023-08" db="EMBL/GenBank/DDBJ databases">
        <title>Black Yeasts Isolated from many extreme environments.</title>
        <authorList>
            <person name="Coleine C."/>
            <person name="Stajich J.E."/>
            <person name="Selbmann L."/>
        </authorList>
    </citation>
    <scope>NUCLEOTIDE SEQUENCE [LARGE SCALE GENOMIC DNA]</scope>
    <source>
        <strain evidence="3 4">CCFEE 6328</strain>
    </source>
</reference>
<keyword evidence="2" id="KW-0732">Signal</keyword>
<feature type="signal peptide" evidence="2">
    <location>
        <begin position="1"/>
        <end position="22"/>
    </location>
</feature>
<organism evidence="3 4">
    <name type="scientific">Exophiala sideris</name>
    <dbReference type="NCBI Taxonomy" id="1016849"/>
    <lineage>
        <taxon>Eukaryota</taxon>
        <taxon>Fungi</taxon>
        <taxon>Dikarya</taxon>
        <taxon>Ascomycota</taxon>
        <taxon>Pezizomycotina</taxon>
        <taxon>Eurotiomycetes</taxon>
        <taxon>Chaetothyriomycetidae</taxon>
        <taxon>Chaetothyriales</taxon>
        <taxon>Herpotrichiellaceae</taxon>
        <taxon>Exophiala</taxon>
    </lineage>
</organism>
<feature type="chain" id="PRO_5047521164" evidence="2">
    <location>
        <begin position="23"/>
        <end position="656"/>
    </location>
</feature>
<feature type="region of interest" description="Disordered" evidence="1">
    <location>
        <begin position="399"/>
        <end position="456"/>
    </location>
</feature>
<comment type="caution">
    <text evidence="3">The sequence shown here is derived from an EMBL/GenBank/DDBJ whole genome shotgun (WGS) entry which is preliminary data.</text>
</comment>
<name>A0ABR0J5B2_9EURO</name>
<dbReference type="EMBL" id="JAVRRF010000018">
    <property type="protein sequence ID" value="KAK5056382.1"/>
    <property type="molecule type" value="Genomic_DNA"/>
</dbReference>
<feature type="region of interest" description="Disordered" evidence="1">
    <location>
        <begin position="229"/>
        <end position="251"/>
    </location>
</feature>
<evidence type="ECO:0000256" key="1">
    <source>
        <dbReference type="SAM" id="MobiDB-lite"/>
    </source>
</evidence>
<feature type="compositionally biased region" description="Polar residues" evidence="1">
    <location>
        <begin position="426"/>
        <end position="440"/>
    </location>
</feature>
<evidence type="ECO:0000313" key="3">
    <source>
        <dbReference type="EMBL" id="KAK5056382.1"/>
    </source>
</evidence>
<gene>
    <name evidence="3" type="ORF">LTR69_007923</name>
</gene>
<keyword evidence="4" id="KW-1185">Reference proteome</keyword>
<evidence type="ECO:0000313" key="4">
    <source>
        <dbReference type="Proteomes" id="UP001345691"/>
    </source>
</evidence>
<evidence type="ECO:0000256" key="2">
    <source>
        <dbReference type="SAM" id="SignalP"/>
    </source>
</evidence>
<protein>
    <submittedName>
        <fullName evidence="3">Uncharacterized protein</fullName>
    </submittedName>
</protein>